<reference evidence="1" key="2">
    <citation type="journal article" date="2020" name="Nat. Commun.">
        <title>Large-scale genome sequencing of mycorrhizal fungi provides insights into the early evolution of symbiotic traits.</title>
        <authorList>
            <person name="Miyauchi S."/>
            <person name="Kiss E."/>
            <person name="Kuo A."/>
            <person name="Drula E."/>
            <person name="Kohler A."/>
            <person name="Sanchez-Garcia M."/>
            <person name="Morin E."/>
            <person name="Andreopoulos B."/>
            <person name="Barry K.W."/>
            <person name="Bonito G."/>
            <person name="Buee M."/>
            <person name="Carver A."/>
            <person name="Chen C."/>
            <person name="Cichocki N."/>
            <person name="Clum A."/>
            <person name="Culley D."/>
            <person name="Crous P.W."/>
            <person name="Fauchery L."/>
            <person name="Girlanda M."/>
            <person name="Hayes R.D."/>
            <person name="Keri Z."/>
            <person name="LaButti K."/>
            <person name="Lipzen A."/>
            <person name="Lombard V."/>
            <person name="Magnuson J."/>
            <person name="Maillard F."/>
            <person name="Murat C."/>
            <person name="Nolan M."/>
            <person name="Ohm R.A."/>
            <person name="Pangilinan J."/>
            <person name="Pereira M.F."/>
            <person name="Perotto S."/>
            <person name="Peter M."/>
            <person name="Pfister S."/>
            <person name="Riley R."/>
            <person name="Sitrit Y."/>
            <person name="Stielow J.B."/>
            <person name="Szollosi G."/>
            <person name="Zifcakova L."/>
            <person name="Stursova M."/>
            <person name="Spatafora J.W."/>
            <person name="Tedersoo L."/>
            <person name="Vaario L.M."/>
            <person name="Yamada A."/>
            <person name="Yan M."/>
            <person name="Wang P."/>
            <person name="Xu J."/>
            <person name="Bruns T."/>
            <person name="Baldrian P."/>
            <person name="Vilgalys R."/>
            <person name="Dunand C."/>
            <person name="Henrissat B."/>
            <person name="Grigoriev I.V."/>
            <person name="Hibbett D."/>
            <person name="Nagy L.G."/>
            <person name="Martin F.M."/>
        </authorList>
    </citation>
    <scope>NUCLEOTIDE SEQUENCE</scope>
    <source>
        <strain evidence="1">BED1</strain>
    </source>
</reference>
<gene>
    <name evidence="2" type="ORF">L210DRAFT_3544880</name>
    <name evidence="1" type="ORF">L210DRAFT_3592576</name>
</gene>
<dbReference type="EMBL" id="WHUW01000515">
    <property type="protein sequence ID" value="KAF8414470.1"/>
    <property type="molecule type" value="Genomic_DNA"/>
</dbReference>
<dbReference type="AlphaFoldDB" id="A0AAD4B8J1"/>
<keyword evidence="3" id="KW-1185">Reference proteome</keyword>
<evidence type="ECO:0000313" key="2">
    <source>
        <dbReference type="EMBL" id="KAF8438678.1"/>
    </source>
</evidence>
<evidence type="ECO:0000313" key="3">
    <source>
        <dbReference type="Proteomes" id="UP001194468"/>
    </source>
</evidence>
<sequence length="53" mass="6024">MVDDLERRINPLFDALNCETLSKPVVDQLLVLIQGTHVGVECIGGRWLMTWDL</sequence>
<dbReference type="EMBL" id="WHUW01000016">
    <property type="protein sequence ID" value="KAF8438678.1"/>
    <property type="molecule type" value="Genomic_DNA"/>
</dbReference>
<dbReference type="Gene3D" id="1.20.940.10">
    <property type="entry name" value="Functional domain of the splicing factor Prp18"/>
    <property type="match status" value="1"/>
</dbReference>
<organism evidence="1 3">
    <name type="scientific">Boletus edulis BED1</name>
    <dbReference type="NCBI Taxonomy" id="1328754"/>
    <lineage>
        <taxon>Eukaryota</taxon>
        <taxon>Fungi</taxon>
        <taxon>Dikarya</taxon>
        <taxon>Basidiomycota</taxon>
        <taxon>Agaricomycotina</taxon>
        <taxon>Agaricomycetes</taxon>
        <taxon>Agaricomycetidae</taxon>
        <taxon>Boletales</taxon>
        <taxon>Boletineae</taxon>
        <taxon>Boletaceae</taxon>
        <taxon>Boletoideae</taxon>
        <taxon>Boletus</taxon>
    </lineage>
</organism>
<protein>
    <submittedName>
        <fullName evidence="1">Uncharacterized protein</fullName>
    </submittedName>
</protein>
<evidence type="ECO:0000313" key="1">
    <source>
        <dbReference type="EMBL" id="KAF8414470.1"/>
    </source>
</evidence>
<comment type="caution">
    <text evidence="1">The sequence shown here is derived from an EMBL/GenBank/DDBJ whole genome shotgun (WGS) entry which is preliminary data.</text>
</comment>
<name>A0AAD4B8J1_BOLED</name>
<proteinExistence type="predicted"/>
<accession>A0AAD4B8J1</accession>
<reference evidence="1" key="1">
    <citation type="submission" date="2019-10" db="EMBL/GenBank/DDBJ databases">
        <authorList>
            <consortium name="DOE Joint Genome Institute"/>
            <person name="Kuo A."/>
            <person name="Miyauchi S."/>
            <person name="Kiss E."/>
            <person name="Drula E."/>
            <person name="Kohler A."/>
            <person name="Sanchez-Garcia M."/>
            <person name="Andreopoulos B."/>
            <person name="Barry K.W."/>
            <person name="Bonito G."/>
            <person name="Buee M."/>
            <person name="Carver A."/>
            <person name="Chen C."/>
            <person name="Cichocki N."/>
            <person name="Clum A."/>
            <person name="Culley D."/>
            <person name="Crous P.W."/>
            <person name="Fauchery L."/>
            <person name="Girlanda M."/>
            <person name="Hayes R."/>
            <person name="Keri Z."/>
            <person name="LaButti K."/>
            <person name="Lipzen A."/>
            <person name="Lombard V."/>
            <person name="Magnuson J."/>
            <person name="Maillard F."/>
            <person name="Morin E."/>
            <person name="Murat C."/>
            <person name="Nolan M."/>
            <person name="Ohm R."/>
            <person name="Pangilinan J."/>
            <person name="Pereira M."/>
            <person name="Perotto S."/>
            <person name="Peter M."/>
            <person name="Riley R."/>
            <person name="Sitrit Y."/>
            <person name="Stielow B."/>
            <person name="Szollosi G."/>
            <person name="Zifcakova L."/>
            <person name="Stursova M."/>
            <person name="Spatafora J.W."/>
            <person name="Tedersoo L."/>
            <person name="Vaario L.-M."/>
            <person name="Yamada A."/>
            <person name="Yan M."/>
            <person name="Wang P."/>
            <person name="Xu J."/>
            <person name="Bruns T."/>
            <person name="Baldrian P."/>
            <person name="Vilgalys R."/>
            <person name="Henrissat B."/>
            <person name="Grigoriev I.V."/>
            <person name="Hibbett D."/>
            <person name="Nagy L.G."/>
            <person name="Martin F.M."/>
        </authorList>
    </citation>
    <scope>NUCLEOTIDE SEQUENCE</scope>
    <source>
        <strain evidence="1">BED1</strain>
    </source>
</reference>
<dbReference type="Proteomes" id="UP001194468">
    <property type="component" value="Unassembled WGS sequence"/>
</dbReference>